<evidence type="ECO:0000313" key="7">
    <source>
        <dbReference type="Proteomes" id="UP000068447"/>
    </source>
</evidence>
<dbReference type="GO" id="GO:0008270">
    <property type="term" value="F:zinc ion binding"/>
    <property type="evidence" value="ECO:0007669"/>
    <property type="project" value="UniProtKB-UniRule"/>
</dbReference>
<dbReference type="CDD" id="cd01412">
    <property type="entry name" value="SIRT5_Af1_CobB"/>
    <property type="match status" value="1"/>
</dbReference>
<comment type="function">
    <text evidence="3">NAD-dependent lysine deacetylase and desuccinylase that specifically removes acetyl and succinyl groups on target proteins. Modulates the activities of several proteins which are inactive in their acylated form.</text>
</comment>
<feature type="binding site" evidence="3">
    <location>
        <position position="137"/>
    </location>
    <ligand>
        <name>Zn(2+)</name>
        <dbReference type="ChEBI" id="CHEBI:29105"/>
    </ligand>
</feature>
<feature type="binding site" evidence="3">
    <location>
        <begin position="11"/>
        <end position="30"/>
    </location>
    <ligand>
        <name>NAD(+)</name>
        <dbReference type="ChEBI" id="CHEBI:57540"/>
    </ligand>
</feature>
<dbReference type="SUPFAM" id="SSF52467">
    <property type="entry name" value="DHS-like NAD/FAD-binding domain"/>
    <property type="match status" value="1"/>
</dbReference>
<protein>
    <recommendedName>
        <fullName evidence="3">NAD-dependent protein deacylase</fullName>
        <ecNumber evidence="3">2.3.1.286</ecNumber>
    </recommendedName>
    <alternativeName>
        <fullName evidence="3">Regulatory protein SIR2 homolog</fullName>
    </alternativeName>
</protein>
<comment type="subcellular location">
    <subcellularLocation>
        <location evidence="3">Cytoplasm</location>
    </subcellularLocation>
</comment>
<comment type="similarity">
    <text evidence="3">Belongs to the sirtuin family. Class III subfamily.</text>
</comment>
<comment type="catalytic activity">
    <reaction evidence="3">
        <text>N(6)-succinyl-L-lysyl-[protein] + NAD(+) + H2O = 2''-O-succinyl-ADP-D-ribose + nicotinamide + L-lysyl-[protein]</text>
        <dbReference type="Rhea" id="RHEA:47668"/>
        <dbReference type="Rhea" id="RHEA-COMP:9752"/>
        <dbReference type="Rhea" id="RHEA-COMP:11877"/>
        <dbReference type="ChEBI" id="CHEBI:15377"/>
        <dbReference type="ChEBI" id="CHEBI:17154"/>
        <dbReference type="ChEBI" id="CHEBI:29969"/>
        <dbReference type="ChEBI" id="CHEBI:57540"/>
        <dbReference type="ChEBI" id="CHEBI:87830"/>
        <dbReference type="ChEBI" id="CHEBI:87832"/>
    </reaction>
</comment>
<dbReference type="Gene3D" id="3.40.50.1220">
    <property type="entry name" value="TPP-binding domain"/>
    <property type="match status" value="1"/>
</dbReference>
<dbReference type="STRING" id="1526571.AT746_09715"/>
<dbReference type="GO" id="GO:0005737">
    <property type="term" value="C:cytoplasm"/>
    <property type="evidence" value="ECO:0007669"/>
    <property type="project" value="UniProtKB-SubCell"/>
</dbReference>
<dbReference type="InterPro" id="IPR027546">
    <property type="entry name" value="Sirtuin_class_III"/>
</dbReference>
<dbReference type="PANTHER" id="PTHR11085:SF4">
    <property type="entry name" value="NAD-DEPENDENT PROTEIN DEACYLASE"/>
    <property type="match status" value="1"/>
</dbReference>
<dbReference type="InterPro" id="IPR026590">
    <property type="entry name" value="Ssirtuin_cat_dom"/>
</dbReference>
<dbReference type="GO" id="GO:0017136">
    <property type="term" value="F:histone deacetylase activity, NAD-dependent"/>
    <property type="evidence" value="ECO:0007669"/>
    <property type="project" value="TreeGrafter"/>
</dbReference>
<feature type="binding site" evidence="3">
    <location>
        <position position="118"/>
    </location>
    <ligand>
        <name>Zn(2+)</name>
        <dbReference type="ChEBI" id="CHEBI:29105"/>
    </ligand>
</feature>
<dbReference type="KEGG" id="lal:AT746_09715"/>
<feature type="binding site" evidence="3">
    <location>
        <begin position="92"/>
        <end position="95"/>
    </location>
    <ligand>
        <name>NAD(+)</name>
        <dbReference type="ChEBI" id="CHEBI:57540"/>
    </ligand>
</feature>
<comment type="catalytic activity">
    <reaction evidence="3">
        <text>N(6)-acetyl-L-lysyl-[protein] + NAD(+) + H2O = 2''-O-acetyl-ADP-D-ribose + nicotinamide + L-lysyl-[protein]</text>
        <dbReference type="Rhea" id="RHEA:43636"/>
        <dbReference type="Rhea" id="RHEA-COMP:9752"/>
        <dbReference type="Rhea" id="RHEA-COMP:10731"/>
        <dbReference type="ChEBI" id="CHEBI:15377"/>
        <dbReference type="ChEBI" id="CHEBI:17154"/>
        <dbReference type="ChEBI" id="CHEBI:29969"/>
        <dbReference type="ChEBI" id="CHEBI:57540"/>
        <dbReference type="ChEBI" id="CHEBI:61930"/>
        <dbReference type="ChEBI" id="CHEBI:83767"/>
        <dbReference type="EC" id="2.3.1.286"/>
    </reaction>
</comment>
<keyword evidence="3" id="KW-0963">Cytoplasm</keyword>
<feature type="binding site" evidence="3">
    <location>
        <begin position="177"/>
        <end position="179"/>
    </location>
    <ligand>
        <name>NAD(+)</name>
        <dbReference type="ChEBI" id="CHEBI:57540"/>
    </ligand>
</feature>
<dbReference type="AlphaFoldDB" id="A0A0U3ABW8"/>
<dbReference type="EMBL" id="CP013650">
    <property type="protein sequence ID" value="ALS98510.1"/>
    <property type="molecule type" value="Genomic_DNA"/>
</dbReference>
<evidence type="ECO:0000256" key="1">
    <source>
        <dbReference type="ARBA" id="ARBA00022679"/>
    </source>
</evidence>
<accession>A0A0U3ABW8</accession>
<keyword evidence="2 3" id="KW-0520">NAD</keyword>
<feature type="active site" description="Proton acceptor" evidence="3">
    <location>
        <position position="110"/>
    </location>
</feature>
<organism evidence="6 7">
    <name type="scientific">Lacimicrobium alkaliphilum</name>
    <dbReference type="NCBI Taxonomy" id="1526571"/>
    <lineage>
        <taxon>Bacteria</taxon>
        <taxon>Pseudomonadati</taxon>
        <taxon>Pseudomonadota</taxon>
        <taxon>Gammaproteobacteria</taxon>
        <taxon>Alteromonadales</taxon>
        <taxon>Alteromonadaceae</taxon>
        <taxon>Lacimicrobium</taxon>
    </lineage>
</organism>
<feature type="binding site" evidence="3">
    <location>
        <position position="58"/>
    </location>
    <ligand>
        <name>substrate</name>
    </ligand>
</feature>
<evidence type="ECO:0000313" key="6">
    <source>
        <dbReference type="EMBL" id="ALS98510.1"/>
    </source>
</evidence>
<feature type="domain" description="Deacetylase sirtuin-type" evidence="5">
    <location>
        <begin position="1"/>
        <end position="233"/>
    </location>
</feature>
<dbReference type="GO" id="GO:0036054">
    <property type="term" value="F:protein-malonyllysine demalonylase activity"/>
    <property type="evidence" value="ECO:0007669"/>
    <property type="project" value="InterPro"/>
</dbReference>
<reference evidence="6 7" key="1">
    <citation type="submission" date="2015-12" db="EMBL/GenBank/DDBJ databases">
        <title>Complete genome of Lacimicrobium alkaliphilum KCTC 32984.</title>
        <authorList>
            <person name="Kim S.-G."/>
            <person name="Lee Y.-J."/>
        </authorList>
    </citation>
    <scope>NUCLEOTIDE SEQUENCE [LARGE SCALE GENOMIC DNA]</scope>
    <source>
        <strain evidence="6 7">YelD216</strain>
    </source>
</reference>
<dbReference type="InterPro" id="IPR003000">
    <property type="entry name" value="Sirtuin"/>
</dbReference>
<keyword evidence="7" id="KW-1185">Reference proteome</keyword>
<dbReference type="GO" id="GO:0036055">
    <property type="term" value="F:protein-succinyllysine desuccinylase activity"/>
    <property type="evidence" value="ECO:0007669"/>
    <property type="project" value="UniProtKB-UniRule"/>
</dbReference>
<name>A0A0U3ABW8_9ALTE</name>
<feature type="binding site" evidence="3">
    <location>
        <position position="55"/>
    </location>
    <ligand>
        <name>substrate</name>
    </ligand>
</feature>
<dbReference type="PANTHER" id="PTHR11085">
    <property type="entry name" value="NAD-DEPENDENT PROTEIN DEACYLASE SIRTUIN-5, MITOCHONDRIAL-RELATED"/>
    <property type="match status" value="1"/>
</dbReference>
<dbReference type="InterPro" id="IPR029035">
    <property type="entry name" value="DHS-like_NAD/FAD-binding_dom"/>
</dbReference>
<proteinExistence type="inferred from homology"/>
<dbReference type="Proteomes" id="UP000068447">
    <property type="component" value="Chromosome"/>
</dbReference>
<dbReference type="GO" id="GO:0070403">
    <property type="term" value="F:NAD+ binding"/>
    <property type="evidence" value="ECO:0007669"/>
    <property type="project" value="UniProtKB-UniRule"/>
</dbReference>
<comment type="caution">
    <text evidence="3 4">Lacks conserved residue(s) required for the propagation of feature annotation.</text>
</comment>
<dbReference type="RefSeq" id="WP_062479767.1">
    <property type="nucleotide sequence ID" value="NZ_CP013650.1"/>
</dbReference>
<keyword evidence="1" id="KW-0808">Transferase</keyword>
<dbReference type="EC" id="2.3.1.286" evidence="3"/>
<dbReference type="Gene3D" id="3.30.1600.10">
    <property type="entry name" value="SIR2/SIRT2 'Small Domain"/>
    <property type="match status" value="1"/>
</dbReference>
<gene>
    <name evidence="3" type="primary">cobB</name>
    <name evidence="6" type="ORF">AT746_09715</name>
</gene>
<dbReference type="Pfam" id="PF02146">
    <property type="entry name" value="SIR2"/>
    <property type="match status" value="1"/>
</dbReference>
<keyword evidence="3" id="KW-0862">Zinc</keyword>
<evidence type="ECO:0000256" key="3">
    <source>
        <dbReference type="HAMAP-Rule" id="MF_01121"/>
    </source>
</evidence>
<evidence type="ECO:0000259" key="5">
    <source>
        <dbReference type="PROSITE" id="PS50305"/>
    </source>
</evidence>
<sequence>MLSDSIVVLTGAGISAESGLRTFRDNNGLWEQHRVEEVATPEAFESNPERVYRFYNDRRAQLAEPAIQPNPAHLALAELEKACSGEFLLVTQNVDDLHQRAGTRNIIPMHGQLRQARCLRSGEVTEIVTDLDASNRCDCCQPPAPMRPNIVWFGEIPLQMDRIQQALCQADLFIAIGTSGQVYPAAGFAALAAECGAHTVELNLEKTGGTFEQGFYGKATEVVPDFINRLLGGADVG</sequence>
<evidence type="ECO:0000256" key="4">
    <source>
        <dbReference type="PROSITE-ProRule" id="PRU00236"/>
    </source>
</evidence>
<evidence type="ECO:0000256" key="2">
    <source>
        <dbReference type="ARBA" id="ARBA00023027"/>
    </source>
</evidence>
<dbReference type="OrthoDB" id="9800582at2"/>
<dbReference type="HAMAP" id="MF_01121">
    <property type="entry name" value="Sirtuin_ClassIII"/>
    <property type="match status" value="1"/>
</dbReference>
<dbReference type="NCBIfam" id="NF001755">
    <property type="entry name" value="PRK00481.1-5"/>
    <property type="match status" value="1"/>
</dbReference>
<dbReference type="PROSITE" id="PS50305">
    <property type="entry name" value="SIRTUIN"/>
    <property type="match status" value="1"/>
</dbReference>
<feature type="binding site" evidence="3">
    <location>
        <position position="219"/>
    </location>
    <ligand>
        <name>NAD(+)</name>
        <dbReference type="ChEBI" id="CHEBI:57540"/>
    </ligand>
</feature>
<comment type="cofactor">
    <cofactor evidence="3">
        <name>Zn(2+)</name>
        <dbReference type="ChEBI" id="CHEBI:29105"/>
    </cofactor>
    <text evidence="3">Binds 1 zinc ion per subunit.</text>
</comment>
<comment type="domain">
    <text evidence="3">2 residues (Tyr-55 and Arg-58) present in a large hydrophobic pocket are probably involved in substrate specificity. They are important for desuccinylation activity, but dispensable for deacetylation activity.</text>
</comment>
<dbReference type="InterPro" id="IPR026591">
    <property type="entry name" value="Sirtuin_cat_small_dom_sf"/>
</dbReference>
<dbReference type="InterPro" id="IPR050134">
    <property type="entry name" value="NAD-dep_sirtuin_deacylases"/>
</dbReference>
<keyword evidence="3" id="KW-0479">Metal-binding</keyword>